<dbReference type="Pfam" id="PF00069">
    <property type="entry name" value="Pkinase"/>
    <property type="match status" value="1"/>
</dbReference>
<keyword evidence="3" id="KW-1185">Reference proteome</keyword>
<accession>A0AAD5Y4F7</accession>
<comment type="caution">
    <text evidence="2">The sequence shown here is derived from an EMBL/GenBank/DDBJ whole genome shotgun (WGS) entry which is preliminary data.</text>
</comment>
<proteinExistence type="predicted"/>
<evidence type="ECO:0000259" key="1">
    <source>
        <dbReference type="PROSITE" id="PS50011"/>
    </source>
</evidence>
<dbReference type="InterPro" id="IPR011009">
    <property type="entry name" value="Kinase-like_dom_sf"/>
</dbReference>
<dbReference type="Gene3D" id="1.10.510.10">
    <property type="entry name" value="Transferase(Phosphotransferase) domain 1"/>
    <property type="match status" value="1"/>
</dbReference>
<evidence type="ECO:0000313" key="2">
    <source>
        <dbReference type="EMBL" id="KAJ3250258.1"/>
    </source>
</evidence>
<organism evidence="2 3">
    <name type="scientific">Boothiomyces macroporosus</name>
    <dbReference type="NCBI Taxonomy" id="261099"/>
    <lineage>
        <taxon>Eukaryota</taxon>
        <taxon>Fungi</taxon>
        <taxon>Fungi incertae sedis</taxon>
        <taxon>Chytridiomycota</taxon>
        <taxon>Chytridiomycota incertae sedis</taxon>
        <taxon>Chytridiomycetes</taxon>
        <taxon>Rhizophydiales</taxon>
        <taxon>Terramycetaceae</taxon>
        <taxon>Boothiomyces</taxon>
    </lineage>
</organism>
<protein>
    <recommendedName>
        <fullName evidence="1">Protein kinase domain-containing protein</fullName>
    </recommendedName>
</protein>
<evidence type="ECO:0000313" key="3">
    <source>
        <dbReference type="Proteomes" id="UP001210925"/>
    </source>
</evidence>
<name>A0AAD5Y4F7_9FUNG</name>
<dbReference type="GO" id="GO:0005524">
    <property type="term" value="F:ATP binding"/>
    <property type="evidence" value="ECO:0007669"/>
    <property type="project" value="InterPro"/>
</dbReference>
<dbReference type="GO" id="GO:0004672">
    <property type="term" value="F:protein kinase activity"/>
    <property type="evidence" value="ECO:0007669"/>
    <property type="project" value="InterPro"/>
</dbReference>
<sequence length="323" mass="36234">METANTDLADELSCLAMKSINDTFSIFQIPRATVSASQHGIQVELYESVANLNWTTLASGAYGKTYKDEQNNTVCKILLSGLREEALKEFSVLVALTVLNFPGVVHVSTMAINGTDFWRLGYDLEQNKIVILMNMIDGVTVSDIQNDAFDRYRRARTVVCLADTLNLLHSYDIYHYDIHGGNVIITSNGDAVLIDLGACRRIDTPGPVTLSDDLGFNNIVVLLLCPYEKYPEPFQSLSRNALNSGSTDLTFIKPYTLPLITLDSSIGVLSVPQPRNLHIYAITFNLQEYERMRLSRWQLYLAPDRFIALENLFNEVDESEDET</sequence>
<gene>
    <name evidence="2" type="ORF">HK103_003703</name>
</gene>
<dbReference type="SMART" id="SM00220">
    <property type="entry name" value="S_TKc"/>
    <property type="match status" value="1"/>
</dbReference>
<dbReference type="AlphaFoldDB" id="A0AAD5Y4F7"/>
<dbReference type="PROSITE" id="PS50011">
    <property type="entry name" value="PROTEIN_KINASE_DOM"/>
    <property type="match status" value="1"/>
</dbReference>
<dbReference type="EMBL" id="JADGKB010000285">
    <property type="protein sequence ID" value="KAJ3250258.1"/>
    <property type="molecule type" value="Genomic_DNA"/>
</dbReference>
<dbReference type="InterPro" id="IPR000719">
    <property type="entry name" value="Prot_kinase_dom"/>
</dbReference>
<reference evidence="2" key="1">
    <citation type="submission" date="2020-05" db="EMBL/GenBank/DDBJ databases">
        <title>Phylogenomic resolution of chytrid fungi.</title>
        <authorList>
            <person name="Stajich J.E."/>
            <person name="Amses K."/>
            <person name="Simmons R."/>
            <person name="Seto K."/>
            <person name="Myers J."/>
            <person name="Bonds A."/>
            <person name="Quandt C.A."/>
            <person name="Barry K."/>
            <person name="Liu P."/>
            <person name="Grigoriev I."/>
            <person name="Longcore J.E."/>
            <person name="James T.Y."/>
        </authorList>
    </citation>
    <scope>NUCLEOTIDE SEQUENCE</scope>
    <source>
        <strain evidence="2">PLAUS21</strain>
    </source>
</reference>
<dbReference type="SUPFAM" id="SSF56112">
    <property type="entry name" value="Protein kinase-like (PK-like)"/>
    <property type="match status" value="1"/>
</dbReference>
<dbReference type="Proteomes" id="UP001210925">
    <property type="component" value="Unassembled WGS sequence"/>
</dbReference>
<feature type="domain" description="Protein kinase" evidence="1">
    <location>
        <begin position="51"/>
        <end position="323"/>
    </location>
</feature>